<feature type="non-terminal residue" evidence="2">
    <location>
        <position position="1"/>
    </location>
</feature>
<feature type="compositionally biased region" description="Basic and acidic residues" evidence="1">
    <location>
        <begin position="211"/>
        <end position="228"/>
    </location>
</feature>
<evidence type="ECO:0000313" key="2">
    <source>
        <dbReference type="EMBL" id="KAK7016682.1"/>
    </source>
</evidence>
<comment type="caution">
    <text evidence="2">The sequence shown here is derived from an EMBL/GenBank/DDBJ whole genome shotgun (WGS) entry which is preliminary data.</text>
</comment>
<evidence type="ECO:0000256" key="1">
    <source>
        <dbReference type="SAM" id="MobiDB-lite"/>
    </source>
</evidence>
<gene>
    <name evidence="2" type="ORF">R3P38DRAFT_2541989</name>
</gene>
<feature type="region of interest" description="Disordered" evidence="1">
    <location>
        <begin position="192"/>
        <end position="240"/>
    </location>
</feature>
<keyword evidence="3" id="KW-1185">Reference proteome</keyword>
<organism evidence="2 3">
    <name type="scientific">Favolaschia claudopus</name>
    <dbReference type="NCBI Taxonomy" id="2862362"/>
    <lineage>
        <taxon>Eukaryota</taxon>
        <taxon>Fungi</taxon>
        <taxon>Dikarya</taxon>
        <taxon>Basidiomycota</taxon>
        <taxon>Agaricomycotina</taxon>
        <taxon>Agaricomycetes</taxon>
        <taxon>Agaricomycetidae</taxon>
        <taxon>Agaricales</taxon>
        <taxon>Marasmiineae</taxon>
        <taxon>Mycenaceae</taxon>
        <taxon>Favolaschia</taxon>
    </lineage>
</organism>
<protein>
    <submittedName>
        <fullName evidence="2">Uncharacterized protein</fullName>
    </submittedName>
</protein>
<proteinExistence type="predicted"/>
<reference evidence="2 3" key="1">
    <citation type="journal article" date="2024" name="J Genomics">
        <title>Draft genome sequencing and assembly of Favolaschia claudopus CIRM-BRFM 2984 isolated from oak limbs.</title>
        <authorList>
            <person name="Navarro D."/>
            <person name="Drula E."/>
            <person name="Chaduli D."/>
            <person name="Cazenave R."/>
            <person name="Ahrendt S."/>
            <person name="Wang J."/>
            <person name="Lipzen A."/>
            <person name="Daum C."/>
            <person name="Barry K."/>
            <person name="Grigoriev I.V."/>
            <person name="Favel A."/>
            <person name="Rosso M.N."/>
            <person name="Martin F."/>
        </authorList>
    </citation>
    <scope>NUCLEOTIDE SEQUENCE [LARGE SCALE GENOMIC DNA]</scope>
    <source>
        <strain evidence="2 3">CIRM-BRFM 2984</strain>
    </source>
</reference>
<evidence type="ECO:0000313" key="3">
    <source>
        <dbReference type="Proteomes" id="UP001362999"/>
    </source>
</evidence>
<sequence>SLRYFNENKLEFAPVSCCSVVIHVCRRISPDIEVFSDKLAAVDYHLFGDIISLIPFGLPENFTPKYHPFVSVCGAASNVDKQNSSFNITAEQYLSANKAYNNQFPVHFVFPDTPRWQNKKPLPGPGKPVVVDGFLTGVERNPDRTVKHFIIDIEKVTFYVIFLPFFLPNSSTTLSSSESDSGASALMFTGFDEVTEQQPAPKKRKITLVTTDDHPTEQPNNRDDDKGEGSSTGGRRRQRQ</sequence>
<dbReference type="Proteomes" id="UP001362999">
    <property type="component" value="Unassembled WGS sequence"/>
</dbReference>
<dbReference type="EMBL" id="JAWWNJ010000050">
    <property type="protein sequence ID" value="KAK7016682.1"/>
    <property type="molecule type" value="Genomic_DNA"/>
</dbReference>
<dbReference type="AlphaFoldDB" id="A0AAW0AUG1"/>
<accession>A0AAW0AUG1</accession>
<name>A0AAW0AUG1_9AGAR</name>